<organism evidence="14 15">
    <name type="scientific">Armillaria novae-zelandiae</name>
    <dbReference type="NCBI Taxonomy" id="153914"/>
    <lineage>
        <taxon>Eukaryota</taxon>
        <taxon>Fungi</taxon>
        <taxon>Dikarya</taxon>
        <taxon>Basidiomycota</taxon>
        <taxon>Agaricomycotina</taxon>
        <taxon>Agaricomycetes</taxon>
        <taxon>Agaricomycetidae</taxon>
        <taxon>Agaricales</taxon>
        <taxon>Marasmiineae</taxon>
        <taxon>Physalacriaceae</taxon>
        <taxon>Armillaria</taxon>
    </lineage>
</organism>
<dbReference type="AlphaFoldDB" id="A0AA39PA08"/>
<dbReference type="PRINTS" id="PR00092">
    <property type="entry name" value="TYROSINASE"/>
</dbReference>
<dbReference type="SUPFAM" id="SSF48056">
    <property type="entry name" value="Di-copper centre-containing domain"/>
    <property type="match status" value="1"/>
</dbReference>
<feature type="domain" description="Tyrosinase copper-binding" evidence="12">
    <location>
        <begin position="81"/>
        <end position="99"/>
    </location>
</feature>
<evidence type="ECO:0000256" key="10">
    <source>
        <dbReference type="ARBA" id="ARBA00048881"/>
    </source>
</evidence>
<evidence type="ECO:0000256" key="3">
    <source>
        <dbReference type="ARBA" id="ARBA00011906"/>
    </source>
</evidence>
<evidence type="ECO:0000256" key="5">
    <source>
        <dbReference type="ARBA" id="ARBA00023002"/>
    </source>
</evidence>
<evidence type="ECO:0000256" key="4">
    <source>
        <dbReference type="ARBA" id="ARBA00022723"/>
    </source>
</evidence>
<feature type="region of interest" description="Disordered" evidence="11">
    <location>
        <begin position="391"/>
        <end position="425"/>
    </location>
</feature>
<comment type="catalytic activity">
    <reaction evidence="10">
        <text>L-tyrosine + O2 = L-dopaquinone + H2O</text>
        <dbReference type="Rhea" id="RHEA:18117"/>
        <dbReference type="ChEBI" id="CHEBI:15377"/>
        <dbReference type="ChEBI" id="CHEBI:15379"/>
        <dbReference type="ChEBI" id="CHEBI:57924"/>
        <dbReference type="ChEBI" id="CHEBI:58315"/>
        <dbReference type="EC" id="1.14.18.1"/>
    </reaction>
</comment>
<reference evidence="14" key="1">
    <citation type="submission" date="2023-06" db="EMBL/GenBank/DDBJ databases">
        <authorList>
            <consortium name="Lawrence Berkeley National Laboratory"/>
            <person name="Ahrendt S."/>
            <person name="Sahu N."/>
            <person name="Indic B."/>
            <person name="Wong-Bajracharya J."/>
            <person name="Merenyi Z."/>
            <person name="Ke H.-M."/>
            <person name="Monk M."/>
            <person name="Kocsube S."/>
            <person name="Drula E."/>
            <person name="Lipzen A."/>
            <person name="Balint B."/>
            <person name="Henrissat B."/>
            <person name="Andreopoulos B."/>
            <person name="Martin F.M."/>
            <person name="Harder C.B."/>
            <person name="Rigling D."/>
            <person name="Ford K.L."/>
            <person name="Foster G.D."/>
            <person name="Pangilinan J."/>
            <person name="Papanicolaou A."/>
            <person name="Barry K."/>
            <person name="LaButti K."/>
            <person name="Viragh M."/>
            <person name="Koriabine M."/>
            <person name="Yan M."/>
            <person name="Riley R."/>
            <person name="Champramary S."/>
            <person name="Plett K.L."/>
            <person name="Tsai I.J."/>
            <person name="Slot J."/>
            <person name="Sipos G."/>
            <person name="Plett J."/>
            <person name="Nagy L.G."/>
            <person name="Grigoriev I.V."/>
        </authorList>
    </citation>
    <scope>NUCLEOTIDE SEQUENCE</scope>
    <source>
        <strain evidence="14">ICMP 16352</strain>
    </source>
</reference>
<dbReference type="EMBL" id="JAUEPR010000010">
    <property type="protein sequence ID" value="KAK0480189.1"/>
    <property type="molecule type" value="Genomic_DNA"/>
</dbReference>
<comment type="caution">
    <text evidence="14">The sequence shown here is derived from an EMBL/GenBank/DDBJ whole genome shotgun (WGS) entry which is preliminary data.</text>
</comment>
<evidence type="ECO:0000313" key="14">
    <source>
        <dbReference type="EMBL" id="KAK0480189.1"/>
    </source>
</evidence>
<feature type="compositionally biased region" description="Low complexity" evidence="11">
    <location>
        <begin position="393"/>
        <end position="407"/>
    </location>
</feature>
<dbReference type="InterPro" id="IPR041640">
    <property type="entry name" value="Tyrosinase_C"/>
</dbReference>
<dbReference type="PROSITE" id="PS00498">
    <property type="entry name" value="TYROSINASE_2"/>
    <property type="match status" value="1"/>
</dbReference>
<protein>
    <recommendedName>
        <fullName evidence="3">tyrosinase</fullName>
        <ecNumber evidence="3">1.14.18.1</ecNumber>
    </recommendedName>
</protein>
<feature type="domain" description="Tyrosinase copper-binding" evidence="13">
    <location>
        <begin position="271"/>
        <end position="282"/>
    </location>
</feature>
<evidence type="ECO:0000256" key="2">
    <source>
        <dbReference type="ARBA" id="ARBA00009928"/>
    </source>
</evidence>
<comment type="similarity">
    <text evidence="2">Belongs to the tyrosinase family.</text>
</comment>
<keyword evidence="4" id="KW-0479">Metal-binding</keyword>
<evidence type="ECO:0000259" key="13">
    <source>
        <dbReference type="PROSITE" id="PS00498"/>
    </source>
</evidence>
<comment type="cofactor">
    <cofactor evidence="1">
        <name>Cu(2+)</name>
        <dbReference type="ChEBI" id="CHEBI:29036"/>
    </cofactor>
</comment>
<keyword evidence="15" id="KW-1185">Reference proteome</keyword>
<dbReference type="GO" id="GO:0004503">
    <property type="term" value="F:tyrosinase activity"/>
    <property type="evidence" value="ECO:0007669"/>
    <property type="project" value="UniProtKB-EC"/>
</dbReference>
<keyword evidence="8" id="KW-0470">Melanin biosynthesis</keyword>
<dbReference type="GO" id="GO:0046872">
    <property type="term" value="F:metal ion binding"/>
    <property type="evidence" value="ECO:0007669"/>
    <property type="project" value="UniProtKB-KW"/>
</dbReference>
<evidence type="ECO:0000256" key="1">
    <source>
        <dbReference type="ARBA" id="ARBA00001973"/>
    </source>
</evidence>
<evidence type="ECO:0000256" key="7">
    <source>
        <dbReference type="ARBA" id="ARBA00023033"/>
    </source>
</evidence>
<sequence length="600" mass="65302">MSRFIITGAKGGNTQGADAPNRLEINNLVKIQDQFSLYIQALERNDISFFGIGGIHGLPYVQWDGSGSAKPASPSGGGYCHHGSTLFPTWHRPYVALFEQHAIAIAEKYTVDQERWKAAAANLRAPYWDWAANSVPPPEVISLTTVNIMKPDGKLGPVANPLLKYGFHPIDKSFPRRYSGWPTTLRHPTSARPNATSDIDDLKTVLRAEQDSITTSTYHLLTRVHTWPAFSNNALDDAGSNSNSLEAIHNGIHNNVGGIGHMGDPAVASFDPIFFLHHANVDRMLSLWSALNPTVWVSEGSATGRTFTVATNAPVDANTSLTPFWNSQNGYWASSEVTITGKLGYTYPEFNGLDMGNPSAVQAAIAPVVNLLYGGPTFSIFSQTGPSTKNLLASRSPAPSSSDAQASGTSESAVTPGSGGDGLGSVRSIDPVSAPALNSFYDWTARIRVKKYALRGSFSVLIFLGEVPEDPRIWRSSPSFVGAHHAFVNSVAQQCENCSNQTDLVIEGFVHVNTAIARQSRLGSFEPAVVEPYLKRELSWRIQKARRQLISLMSHPWRLSSLLLRSLWNLGRCSPLPENAITIIASRLVVRVVVNPLEYE</sequence>
<evidence type="ECO:0000313" key="15">
    <source>
        <dbReference type="Proteomes" id="UP001175227"/>
    </source>
</evidence>
<keyword evidence="5" id="KW-0560">Oxidoreductase</keyword>
<dbReference type="GO" id="GO:0042438">
    <property type="term" value="P:melanin biosynthetic process"/>
    <property type="evidence" value="ECO:0007669"/>
    <property type="project" value="UniProtKB-KW"/>
</dbReference>
<comment type="catalytic activity">
    <reaction evidence="9">
        <text>2 L-dopa + O2 = 2 L-dopaquinone + 2 H2O</text>
        <dbReference type="Rhea" id="RHEA:34287"/>
        <dbReference type="ChEBI" id="CHEBI:15377"/>
        <dbReference type="ChEBI" id="CHEBI:15379"/>
        <dbReference type="ChEBI" id="CHEBI:57504"/>
        <dbReference type="ChEBI" id="CHEBI:57924"/>
        <dbReference type="EC" id="1.14.18.1"/>
    </reaction>
</comment>
<keyword evidence="7" id="KW-0503">Monooxygenase</keyword>
<evidence type="ECO:0000256" key="8">
    <source>
        <dbReference type="ARBA" id="ARBA00023101"/>
    </source>
</evidence>
<dbReference type="PANTHER" id="PTHR11474:SF76">
    <property type="entry name" value="SHKT DOMAIN-CONTAINING PROTEIN"/>
    <property type="match status" value="1"/>
</dbReference>
<dbReference type="Proteomes" id="UP001175227">
    <property type="component" value="Unassembled WGS sequence"/>
</dbReference>
<dbReference type="InterPro" id="IPR002227">
    <property type="entry name" value="Tyrosinase_Cu-bd"/>
</dbReference>
<evidence type="ECO:0000256" key="9">
    <source>
        <dbReference type="ARBA" id="ARBA00048233"/>
    </source>
</evidence>
<evidence type="ECO:0000259" key="12">
    <source>
        <dbReference type="PROSITE" id="PS00497"/>
    </source>
</evidence>
<evidence type="ECO:0000256" key="6">
    <source>
        <dbReference type="ARBA" id="ARBA00023008"/>
    </source>
</evidence>
<keyword evidence="6" id="KW-0186">Copper</keyword>
<proteinExistence type="inferred from homology"/>
<dbReference type="PROSITE" id="PS00497">
    <property type="entry name" value="TYROSINASE_1"/>
    <property type="match status" value="1"/>
</dbReference>
<dbReference type="Gene3D" id="1.10.1280.10">
    <property type="entry name" value="Di-copper center containing domain from catechol oxidase"/>
    <property type="match status" value="1"/>
</dbReference>
<accession>A0AA39PA08</accession>
<dbReference type="Gene3D" id="2.60.310.20">
    <property type="match status" value="1"/>
</dbReference>
<dbReference type="InterPro" id="IPR008922">
    <property type="entry name" value="Di-copper_centre_dom_sf"/>
</dbReference>
<dbReference type="InterPro" id="IPR016216">
    <property type="entry name" value="Monophenol_mOase_fun"/>
</dbReference>
<dbReference type="PANTHER" id="PTHR11474">
    <property type="entry name" value="TYROSINASE FAMILY MEMBER"/>
    <property type="match status" value="1"/>
</dbReference>
<dbReference type="Pfam" id="PF00264">
    <property type="entry name" value="Tyrosinase"/>
    <property type="match status" value="1"/>
</dbReference>
<dbReference type="EC" id="1.14.18.1" evidence="3"/>
<dbReference type="PIRSF" id="PIRSF000340">
    <property type="entry name" value="MPO_fungal"/>
    <property type="match status" value="1"/>
</dbReference>
<evidence type="ECO:0000256" key="11">
    <source>
        <dbReference type="SAM" id="MobiDB-lite"/>
    </source>
</evidence>
<dbReference type="InterPro" id="IPR050316">
    <property type="entry name" value="Tyrosinase/Hemocyanin"/>
</dbReference>
<name>A0AA39PA08_9AGAR</name>
<gene>
    <name evidence="14" type="ORF">IW261DRAFT_1584158</name>
</gene>
<dbReference type="Pfam" id="PF18132">
    <property type="entry name" value="Tyrosinase_C"/>
    <property type="match status" value="1"/>
</dbReference>